<dbReference type="Proteomes" id="UP000805704">
    <property type="component" value="Chromosome 24"/>
</dbReference>
<name>A0ACB7EUU1_NIBAL</name>
<evidence type="ECO:0000313" key="1">
    <source>
        <dbReference type="EMBL" id="KAG8004566.1"/>
    </source>
</evidence>
<keyword evidence="2" id="KW-1185">Reference proteome</keyword>
<reference evidence="1" key="1">
    <citation type="submission" date="2020-04" db="EMBL/GenBank/DDBJ databases">
        <title>A chromosome-scale assembly and high-density genetic map of the yellow drum (Nibea albiflora) genome.</title>
        <authorList>
            <person name="Xu D."/>
            <person name="Zhang W."/>
            <person name="Chen R."/>
            <person name="Tan P."/>
            <person name="Wang L."/>
            <person name="Song H."/>
            <person name="Tian L."/>
            <person name="Zhu Q."/>
            <person name="Wang B."/>
        </authorList>
    </citation>
    <scope>NUCLEOTIDE SEQUENCE</scope>
    <source>
        <strain evidence="1">ZJHYS-2018</strain>
    </source>
</reference>
<dbReference type="EMBL" id="CM024812">
    <property type="protein sequence ID" value="KAG8004566.1"/>
    <property type="molecule type" value="Genomic_DNA"/>
</dbReference>
<organism evidence="1 2">
    <name type="scientific">Nibea albiflora</name>
    <name type="common">Yellow drum</name>
    <name type="synonym">Corvina albiflora</name>
    <dbReference type="NCBI Taxonomy" id="240163"/>
    <lineage>
        <taxon>Eukaryota</taxon>
        <taxon>Metazoa</taxon>
        <taxon>Chordata</taxon>
        <taxon>Craniata</taxon>
        <taxon>Vertebrata</taxon>
        <taxon>Euteleostomi</taxon>
        <taxon>Actinopterygii</taxon>
        <taxon>Neopterygii</taxon>
        <taxon>Teleostei</taxon>
        <taxon>Neoteleostei</taxon>
        <taxon>Acanthomorphata</taxon>
        <taxon>Eupercaria</taxon>
        <taxon>Sciaenidae</taxon>
        <taxon>Nibea</taxon>
    </lineage>
</organism>
<protein>
    <submittedName>
        <fullName evidence="1">Trace amine-associated receptor 1</fullName>
    </submittedName>
</protein>
<evidence type="ECO:0000313" key="2">
    <source>
        <dbReference type="Proteomes" id="UP000805704"/>
    </source>
</evidence>
<gene>
    <name evidence="1" type="primary">TAAR1.4</name>
    <name evidence="1" type="ORF">GBF38_008859</name>
</gene>
<proteinExistence type="predicted"/>
<accession>A0ACB7EUU1</accession>
<sequence>MEAAGVPPLCFPNFNSSCRRLLRPRPETAVLYALLAFVSLLTVTLNLLVIVSISHFRQLHTPTNALLLSLAVSDLVVGLLVMPIEGLRYMETCWLLGRLMCALTPYVSYCLLSSSVGHMVLISIDRYVAICDPLLYSTKITLNRVKVLICSCWMGSTLYNGLLLLEHIRQPDQFISCHGECVVVISHISGTVDLFFTFVGPCAVMVVLYMRVFVVAVSQVRVIRLQTAATAAPTAKKSERKAARTLGIVIAVFLMCFCPYYYPAFTGEDTSNSLSYFAAVSWIMLMNSCMNPLIYALFYPWFRKAIKLIITLRILQPHSQEAQIL</sequence>
<keyword evidence="1" id="KW-0675">Receptor</keyword>
<comment type="caution">
    <text evidence="1">The sequence shown here is derived from an EMBL/GenBank/DDBJ whole genome shotgun (WGS) entry which is preliminary data.</text>
</comment>